<gene>
    <name evidence="2" type="ORF">NCTC10684_03622</name>
</gene>
<evidence type="ECO:0000313" key="3">
    <source>
        <dbReference type="Proteomes" id="UP000254701"/>
    </source>
</evidence>
<sequence length="53" mass="5372">MDPVTMVFYAVVCGGLAAAAPSFQSRAARLALGTITGIVAASLLPLLRRALGI</sequence>
<organism evidence="2 3">
    <name type="scientific">Aminobacter aminovorans</name>
    <name type="common">Chelatobacter heintzii</name>
    <dbReference type="NCBI Taxonomy" id="83263"/>
    <lineage>
        <taxon>Bacteria</taxon>
        <taxon>Pseudomonadati</taxon>
        <taxon>Pseudomonadota</taxon>
        <taxon>Alphaproteobacteria</taxon>
        <taxon>Hyphomicrobiales</taxon>
        <taxon>Phyllobacteriaceae</taxon>
        <taxon>Aminobacter</taxon>
    </lineage>
</organism>
<keyword evidence="1" id="KW-0472">Membrane</keyword>
<feature type="transmembrane region" description="Helical" evidence="1">
    <location>
        <begin position="29"/>
        <end position="47"/>
    </location>
</feature>
<reference evidence="2 3" key="1">
    <citation type="submission" date="2018-06" db="EMBL/GenBank/DDBJ databases">
        <authorList>
            <consortium name="Pathogen Informatics"/>
            <person name="Doyle S."/>
        </authorList>
    </citation>
    <scope>NUCLEOTIDE SEQUENCE [LARGE SCALE GENOMIC DNA]</scope>
    <source>
        <strain evidence="2 3">NCTC10684</strain>
    </source>
</reference>
<dbReference type="RefSeq" id="WP_165915945.1">
    <property type="nucleotide sequence ID" value="NZ_BAAAVY010000002.1"/>
</dbReference>
<name>A0A380WNF2_AMIAI</name>
<evidence type="ECO:0000256" key="1">
    <source>
        <dbReference type="SAM" id="Phobius"/>
    </source>
</evidence>
<dbReference type="Proteomes" id="UP000254701">
    <property type="component" value="Unassembled WGS sequence"/>
</dbReference>
<dbReference type="AlphaFoldDB" id="A0A380WNF2"/>
<accession>A0A380WNF2</accession>
<evidence type="ECO:0000313" key="2">
    <source>
        <dbReference type="EMBL" id="SUU90368.1"/>
    </source>
</evidence>
<keyword evidence="1" id="KW-0812">Transmembrane</keyword>
<proteinExistence type="predicted"/>
<protein>
    <submittedName>
        <fullName evidence="2">Uncharacterized protein</fullName>
    </submittedName>
</protein>
<keyword evidence="1" id="KW-1133">Transmembrane helix</keyword>
<dbReference type="EMBL" id="UFSM01000001">
    <property type="protein sequence ID" value="SUU90368.1"/>
    <property type="molecule type" value="Genomic_DNA"/>
</dbReference>